<feature type="domain" description="HTH CENPB-type" evidence="2">
    <location>
        <begin position="68"/>
        <end position="140"/>
    </location>
</feature>
<dbReference type="Proteomes" id="UP000094569">
    <property type="component" value="Unassembled WGS sequence"/>
</dbReference>
<dbReference type="EMBL" id="JXNT01000001">
    <property type="protein sequence ID" value="ODM23810.1"/>
    <property type="molecule type" value="Genomic_DNA"/>
</dbReference>
<dbReference type="InterPro" id="IPR041188">
    <property type="entry name" value="HTH_ABP1_N"/>
</dbReference>
<evidence type="ECO:0000313" key="4">
    <source>
        <dbReference type="Proteomes" id="UP000094569"/>
    </source>
</evidence>
<dbReference type="InterPro" id="IPR006600">
    <property type="entry name" value="HTH_CenpB_DNA-bd_dom"/>
</dbReference>
<name>A0A1E3BS67_ASPCR</name>
<keyword evidence="1" id="KW-0238">DNA-binding</keyword>
<dbReference type="PANTHER" id="PTHR19303:SF73">
    <property type="entry name" value="PROTEIN PDC2"/>
    <property type="match status" value="1"/>
</dbReference>
<dbReference type="Pfam" id="PF18107">
    <property type="entry name" value="HTH_ABP1_N"/>
    <property type="match status" value="1"/>
</dbReference>
<dbReference type="Pfam" id="PF03184">
    <property type="entry name" value="DDE_1"/>
    <property type="match status" value="1"/>
</dbReference>
<evidence type="ECO:0000256" key="1">
    <source>
        <dbReference type="ARBA" id="ARBA00023125"/>
    </source>
</evidence>
<dbReference type="InterPro" id="IPR009057">
    <property type="entry name" value="Homeodomain-like_sf"/>
</dbReference>
<dbReference type="InterPro" id="IPR050863">
    <property type="entry name" value="CenT-Element_Derived"/>
</dbReference>
<reference evidence="3 4" key="1">
    <citation type="journal article" date="2016" name="BMC Genomics">
        <title>Comparative genomic and transcriptomic analyses of the Fuzhuan brick tea-fermentation fungus Aspergillus cristatus.</title>
        <authorList>
            <person name="Ge Y."/>
            <person name="Wang Y."/>
            <person name="Liu Y."/>
            <person name="Tan Y."/>
            <person name="Ren X."/>
            <person name="Zhang X."/>
            <person name="Hyde K.D."/>
            <person name="Liu Y."/>
            <person name="Liu Z."/>
        </authorList>
    </citation>
    <scope>NUCLEOTIDE SEQUENCE [LARGE SCALE GENOMIC DNA]</scope>
    <source>
        <strain evidence="3 4">GZAAS20.1005</strain>
    </source>
</reference>
<comment type="caution">
    <text evidence="3">The sequence shown here is derived from an EMBL/GenBank/DDBJ whole genome shotgun (WGS) entry which is preliminary data.</text>
</comment>
<dbReference type="InterPro" id="IPR004875">
    <property type="entry name" value="DDE_SF_endonuclease_dom"/>
</dbReference>
<dbReference type="PROSITE" id="PS51253">
    <property type="entry name" value="HTH_CENPB"/>
    <property type="match status" value="1"/>
</dbReference>
<dbReference type="Gene3D" id="1.10.10.60">
    <property type="entry name" value="Homeodomain-like"/>
    <property type="match status" value="2"/>
</dbReference>
<dbReference type="SUPFAM" id="SSF46689">
    <property type="entry name" value="Homeodomain-like"/>
    <property type="match status" value="2"/>
</dbReference>
<proteinExistence type="predicted"/>
<dbReference type="GO" id="GO:0005634">
    <property type="term" value="C:nucleus"/>
    <property type="evidence" value="ECO:0007669"/>
    <property type="project" value="TreeGrafter"/>
</dbReference>
<protein>
    <recommendedName>
        <fullName evidence="2">HTH CENPB-type domain-containing protein</fullName>
    </recommendedName>
</protein>
<dbReference type="Pfam" id="PF03221">
    <property type="entry name" value="HTH_Tnp_Tc5"/>
    <property type="match status" value="1"/>
</dbReference>
<dbReference type="GO" id="GO:0003677">
    <property type="term" value="F:DNA binding"/>
    <property type="evidence" value="ECO:0007669"/>
    <property type="project" value="UniProtKB-KW"/>
</dbReference>
<dbReference type="PANTHER" id="PTHR19303">
    <property type="entry name" value="TRANSPOSON"/>
    <property type="match status" value="1"/>
</dbReference>
<evidence type="ECO:0000313" key="3">
    <source>
        <dbReference type="EMBL" id="ODM23810.1"/>
    </source>
</evidence>
<dbReference type="VEuPathDB" id="FungiDB:SI65_01399"/>
<dbReference type="OrthoDB" id="4502687at2759"/>
<gene>
    <name evidence="3" type="ORF">SI65_01399</name>
</gene>
<sequence length="513" mass="59785">MPKQTRQPILNSQKAALRAQHQLKPHLSNIALKSWFETTYNQSINPSSVSRIISSDSASFDKATNRHQEKRRRAENWPELERAIFEWTQRAEGHISISQEVIQEKARQYWQTIYPGREMPSFSNGWLRGFQSRWGIRQNIQHGEAGSLSQDAGAEMARICQVLSTYAPQDIYNCDETSLYWRKIPDWSLSTRSLPGRKKDKARISILFCCNSDASERIPIWFIGTARRPKAFATAGINIENLGCFWRSNKKAWMTGEIFKEWLMWFDKKMAGRKVVLLLDNFSAHETAFRDIGPHLQNTLVIWLPCNSTTRYQPLDQGIIRTWKAYWRRQWVLFMMDQFDKGYDPLSTMTILQAVRWAISAWNLDLAEDTIQNCFKKAFSYEDMREIRCQAVINEITCGIQQLQVSNNIQDAMDIHQFLNPEEEKVDDSLATADDLILSQYSSASMPEEEEEEEENYESLPQISILDALESLYKLRLFEEQQVDGNKALIQQLLFHERTLLRKKASRQQQSDI</sequence>
<dbReference type="AlphaFoldDB" id="A0A1E3BS67"/>
<dbReference type="SMART" id="SM00674">
    <property type="entry name" value="CENPB"/>
    <property type="match status" value="1"/>
</dbReference>
<accession>A0A1E3BS67</accession>
<evidence type="ECO:0000259" key="2">
    <source>
        <dbReference type="PROSITE" id="PS51253"/>
    </source>
</evidence>
<organism evidence="3 4">
    <name type="scientific">Aspergillus cristatus</name>
    <name type="common">Chinese Fuzhuan brick tea-fermentation fungus</name>
    <name type="synonym">Eurotium cristatum</name>
    <dbReference type="NCBI Taxonomy" id="573508"/>
    <lineage>
        <taxon>Eukaryota</taxon>
        <taxon>Fungi</taxon>
        <taxon>Dikarya</taxon>
        <taxon>Ascomycota</taxon>
        <taxon>Pezizomycotina</taxon>
        <taxon>Eurotiomycetes</taxon>
        <taxon>Eurotiomycetidae</taxon>
        <taxon>Eurotiales</taxon>
        <taxon>Aspergillaceae</taxon>
        <taxon>Aspergillus</taxon>
        <taxon>Aspergillus subgen. Aspergillus</taxon>
    </lineage>
</organism>
<keyword evidence="4" id="KW-1185">Reference proteome</keyword>